<organism evidence="1">
    <name type="scientific">Rhizophora mucronata</name>
    <name type="common">Asiatic mangrove</name>
    <dbReference type="NCBI Taxonomy" id="61149"/>
    <lineage>
        <taxon>Eukaryota</taxon>
        <taxon>Viridiplantae</taxon>
        <taxon>Streptophyta</taxon>
        <taxon>Embryophyta</taxon>
        <taxon>Tracheophyta</taxon>
        <taxon>Spermatophyta</taxon>
        <taxon>Magnoliopsida</taxon>
        <taxon>eudicotyledons</taxon>
        <taxon>Gunneridae</taxon>
        <taxon>Pentapetalae</taxon>
        <taxon>rosids</taxon>
        <taxon>fabids</taxon>
        <taxon>Malpighiales</taxon>
        <taxon>Rhizophoraceae</taxon>
        <taxon>Rhizophora</taxon>
    </lineage>
</organism>
<dbReference type="EMBL" id="GGEC01071830">
    <property type="protein sequence ID" value="MBX52314.1"/>
    <property type="molecule type" value="Transcribed_RNA"/>
</dbReference>
<sequence length="33" mass="3483">MLMLGVNGRARPVGLGSVRLHNTSVTMLITCNA</sequence>
<accession>A0A2P2PC54</accession>
<evidence type="ECO:0000313" key="1">
    <source>
        <dbReference type="EMBL" id="MBX52314.1"/>
    </source>
</evidence>
<protein>
    <submittedName>
        <fullName evidence="1">Uncharacterized protein</fullName>
    </submittedName>
</protein>
<name>A0A2P2PC54_RHIMU</name>
<dbReference type="AlphaFoldDB" id="A0A2P2PC54"/>
<reference evidence="1" key="1">
    <citation type="submission" date="2018-02" db="EMBL/GenBank/DDBJ databases">
        <title>Rhizophora mucronata_Transcriptome.</title>
        <authorList>
            <person name="Meera S.P."/>
            <person name="Sreeshan A."/>
            <person name="Augustine A."/>
        </authorList>
    </citation>
    <scope>NUCLEOTIDE SEQUENCE</scope>
    <source>
        <tissue evidence="1">Leaf</tissue>
    </source>
</reference>
<proteinExistence type="predicted"/>